<protein>
    <submittedName>
        <fullName evidence="2">Uncharacterized protein</fullName>
    </submittedName>
</protein>
<dbReference type="AlphaFoldDB" id="A0A0H5QWN6"/>
<name>A0A0H5QWN6_9EUKA</name>
<organism evidence="2">
    <name type="scientific">Spongospora subterranea</name>
    <dbReference type="NCBI Taxonomy" id="70186"/>
    <lineage>
        <taxon>Eukaryota</taxon>
        <taxon>Sar</taxon>
        <taxon>Rhizaria</taxon>
        <taxon>Endomyxa</taxon>
        <taxon>Phytomyxea</taxon>
        <taxon>Plasmodiophorida</taxon>
        <taxon>Plasmodiophoridae</taxon>
        <taxon>Spongospora</taxon>
    </lineage>
</organism>
<evidence type="ECO:0000313" key="2">
    <source>
        <dbReference type="EMBL" id="CRZ06383.1"/>
    </source>
</evidence>
<evidence type="ECO:0000256" key="1">
    <source>
        <dbReference type="SAM" id="SignalP"/>
    </source>
</evidence>
<feature type="non-terminal residue" evidence="2">
    <location>
        <position position="186"/>
    </location>
</feature>
<reference evidence="2" key="1">
    <citation type="submission" date="2015-04" db="EMBL/GenBank/DDBJ databases">
        <title>The genome sequence of the plant pathogenic Rhizarian Plasmodiophora brassicae reveals insights in its biotrophic life cycle and the origin of chitin synthesis.</title>
        <authorList>
            <person name="Schwelm A."/>
            <person name="Fogelqvist J."/>
            <person name="Knaust A."/>
            <person name="Julke S."/>
            <person name="Lilja T."/>
            <person name="Dhandapani V."/>
            <person name="Bonilla-Rosso G."/>
            <person name="Karlsson M."/>
            <person name="Shevchenko A."/>
            <person name="Choi S.R."/>
            <person name="Kim H.G."/>
            <person name="Park J.Y."/>
            <person name="Lim Y.P."/>
            <person name="Ludwig-Muller J."/>
            <person name="Dixelius C."/>
        </authorList>
    </citation>
    <scope>NUCLEOTIDE SEQUENCE</scope>
    <source>
        <tissue evidence="2">Potato root galls</tissue>
    </source>
</reference>
<keyword evidence="1" id="KW-0732">Signal</keyword>
<feature type="non-terminal residue" evidence="2">
    <location>
        <position position="1"/>
    </location>
</feature>
<accession>A0A0H5QWN6</accession>
<dbReference type="EMBL" id="HACM01005941">
    <property type="protein sequence ID" value="CRZ06383.1"/>
    <property type="molecule type" value="Transcribed_RNA"/>
</dbReference>
<feature type="signal peptide" evidence="1">
    <location>
        <begin position="1"/>
        <end position="43"/>
    </location>
</feature>
<proteinExistence type="predicted"/>
<sequence>NSELILARWRTAPRLRHPIPPMRVFNLLGLLLVATGPTRSVTAKPGHGWDKPLGSDQDNVATRIPFSTSSDTMYLLLGNSVLAFDSSHINRVDQFGEGSSMNERDSSPGPIIDASHISIDGQSIESFEGNIESTIISKNQPVDARENFVPEEFPEETDKVFKFRNSKYMVRLGKLCQQLNWDLDEV</sequence>
<feature type="chain" id="PRO_5005223668" evidence="1">
    <location>
        <begin position="44"/>
        <end position="186"/>
    </location>
</feature>